<dbReference type="HAMAP" id="MF_02040">
    <property type="entry name" value="Mrp_NBP35"/>
    <property type="match status" value="1"/>
</dbReference>
<dbReference type="PANTHER" id="PTHR42961">
    <property type="entry name" value="IRON-SULFUR PROTEIN NUBPL"/>
    <property type="match status" value="1"/>
</dbReference>
<dbReference type="GO" id="GO:0140663">
    <property type="term" value="F:ATP-dependent FeS chaperone activity"/>
    <property type="evidence" value="ECO:0007669"/>
    <property type="project" value="InterPro"/>
</dbReference>
<dbReference type="EMBL" id="LT629736">
    <property type="protein sequence ID" value="SDT15315.1"/>
    <property type="molecule type" value="Genomic_DNA"/>
</dbReference>
<dbReference type="OrthoDB" id="9809679at2"/>
<dbReference type="NCBIfam" id="NF008669">
    <property type="entry name" value="PRK11670.1"/>
    <property type="match status" value="1"/>
</dbReference>
<accession>A0A1H1Y1P0</accession>
<dbReference type="InterPro" id="IPR019591">
    <property type="entry name" value="Mrp/NBP35_ATP-bd"/>
</dbReference>
<keyword evidence="7 9" id="KW-0411">Iron-sulfur</keyword>
<protein>
    <recommendedName>
        <fullName evidence="9">Iron-sulfur cluster carrier protein</fullName>
    </recommendedName>
</protein>
<evidence type="ECO:0000256" key="3">
    <source>
        <dbReference type="ARBA" id="ARBA00022723"/>
    </source>
</evidence>
<keyword evidence="3 9" id="KW-0479">Metal-binding</keyword>
<keyword evidence="12" id="KW-1185">Reference proteome</keyword>
<dbReference type="InterPro" id="IPR044304">
    <property type="entry name" value="NUBPL-like"/>
</dbReference>
<feature type="domain" description="MIP18 family-like" evidence="10">
    <location>
        <begin position="16"/>
        <end position="87"/>
    </location>
</feature>
<dbReference type="Gene3D" id="3.40.50.300">
    <property type="entry name" value="P-loop containing nucleotide triphosphate hydrolases"/>
    <property type="match status" value="1"/>
</dbReference>
<dbReference type="InterPro" id="IPR027417">
    <property type="entry name" value="P-loop_NTPase"/>
</dbReference>
<reference evidence="12" key="1">
    <citation type="submission" date="2016-10" db="EMBL/GenBank/DDBJ databases">
        <authorList>
            <person name="Varghese N."/>
            <person name="Submissions S."/>
        </authorList>
    </citation>
    <scope>NUCLEOTIDE SEQUENCE [LARGE SCALE GENOMIC DNA]</scope>
    <source>
        <strain evidence="12">NRRL B-51270</strain>
    </source>
</reference>
<evidence type="ECO:0000256" key="1">
    <source>
        <dbReference type="ARBA" id="ARBA00007352"/>
    </source>
</evidence>
<dbReference type="GO" id="GO:0005829">
    <property type="term" value="C:cytosol"/>
    <property type="evidence" value="ECO:0007669"/>
    <property type="project" value="TreeGrafter"/>
</dbReference>
<dbReference type="AlphaFoldDB" id="A0A1H1Y1P0"/>
<evidence type="ECO:0000256" key="2">
    <source>
        <dbReference type="ARBA" id="ARBA00008205"/>
    </source>
</evidence>
<evidence type="ECO:0000313" key="11">
    <source>
        <dbReference type="EMBL" id="SDT15315.1"/>
    </source>
</evidence>
<dbReference type="SUPFAM" id="SSF117916">
    <property type="entry name" value="Fe-S cluster assembly (FSCA) domain-like"/>
    <property type="match status" value="1"/>
</dbReference>
<evidence type="ECO:0000256" key="5">
    <source>
        <dbReference type="ARBA" id="ARBA00022840"/>
    </source>
</evidence>
<evidence type="ECO:0000313" key="12">
    <source>
        <dbReference type="Proteomes" id="UP000243207"/>
    </source>
</evidence>
<proteinExistence type="inferred from homology"/>
<feature type="binding site" evidence="9">
    <location>
        <begin position="113"/>
        <end position="120"/>
    </location>
    <ligand>
        <name>ATP</name>
        <dbReference type="ChEBI" id="CHEBI:30616"/>
    </ligand>
</feature>
<dbReference type="PANTHER" id="PTHR42961:SF2">
    <property type="entry name" value="IRON-SULFUR PROTEIN NUBPL"/>
    <property type="match status" value="1"/>
</dbReference>
<dbReference type="InterPro" id="IPR034904">
    <property type="entry name" value="FSCA_dom_sf"/>
</dbReference>
<organism evidence="11 12">
    <name type="scientific">Halopseudomonas xinjiangensis</name>
    <dbReference type="NCBI Taxonomy" id="487184"/>
    <lineage>
        <taxon>Bacteria</taxon>
        <taxon>Pseudomonadati</taxon>
        <taxon>Pseudomonadota</taxon>
        <taxon>Gammaproteobacteria</taxon>
        <taxon>Pseudomonadales</taxon>
        <taxon>Pseudomonadaceae</taxon>
        <taxon>Halopseudomonas</taxon>
    </lineage>
</organism>
<evidence type="ECO:0000256" key="4">
    <source>
        <dbReference type="ARBA" id="ARBA00022741"/>
    </source>
</evidence>
<dbReference type="FunFam" id="3.40.50.300:FF:000418">
    <property type="entry name" value="Iron-sulfur cluster carrier protein"/>
    <property type="match status" value="1"/>
</dbReference>
<dbReference type="PROSITE" id="PS01215">
    <property type="entry name" value="MRP"/>
    <property type="match status" value="1"/>
</dbReference>
<evidence type="ECO:0000259" key="10">
    <source>
        <dbReference type="Pfam" id="PF01883"/>
    </source>
</evidence>
<dbReference type="STRING" id="487184.SAMN05216421_3018"/>
<comment type="subunit">
    <text evidence="9">Homodimer.</text>
</comment>
<dbReference type="CDD" id="cd02037">
    <property type="entry name" value="Mrp_NBP35"/>
    <property type="match status" value="1"/>
</dbReference>
<dbReference type="SUPFAM" id="SSF52540">
    <property type="entry name" value="P-loop containing nucleoside triphosphate hydrolases"/>
    <property type="match status" value="1"/>
</dbReference>
<evidence type="ECO:0000256" key="7">
    <source>
        <dbReference type="ARBA" id="ARBA00023014"/>
    </source>
</evidence>
<evidence type="ECO:0000256" key="8">
    <source>
        <dbReference type="ARBA" id="ARBA00024036"/>
    </source>
</evidence>
<dbReference type="GO" id="GO:0016226">
    <property type="term" value="P:iron-sulfur cluster assembly"/>
    <property type="evidence" value="ECO:0007669"/>
    <property type="project" value="InterPro"/>
</dbReference>
<name>A0A1H1Y1P0_9GAMM</name>
<dbReference type="Pfam" id="PF01883">
    <property type="entry name" value="FeS_assembly_P"/>
    <property type="match status" value="1"/>
</dbReference>
<dbReference type="Proteomes" id="UP000243207">
    <property type="component" value="Chromosome I"/>
</dbReference>
<dbReference type="InterPro" id="IPR002744">
    <property type="entry name" value="MIP18-like"/>
</dbReference>
<comment type="similarity">
    <text evidence="2">In the C-terminal section; belongs to the Mrp/NBP35 ATP-binding proteins family.</text>
</comment>
<sequence length="366" mass="39375">MSEPALKIVPNELSRQAEAALGQWIDPIIGCDLISAGAVIKLEAFTFRLYIDLHLGFPADHYGPQLRNELERYLLANTQAKVVEVNVTWSVSAAPLTAQTLPAIKHLIAVASGKGGVGKSTTATNLALALAAQGARVGMLDADLYGPSQPRMLGLSELPDTVDGKLQPLVGHGIQTMSIGFLVDEEQPIIWRGPMITQALTRLLNETEWQDLDYLIVDMPPGTGDIHMTLAQKMPVSGAVIVTTPQDIALLDARKGLKMFDKVNIPVLGIIENMSTHVCSNCGHEEHIFGAGGAQRMAEEHDSELLGELPLDIRIRSGADDGEPIVASDPQGELAVAYGDIALRAAARVWLQSRVRQQTVPTIVVE</sequence>
<dbReference type="InterPro" id="IPR033756">
    <property type="entry name" value="YlxH/NBP35"/>
</dbReference>
<dbReference type="RefSeq" id="WP_093396440.1">
    <property type="nucleotide sequence ID" value="NZ_LT629736.1"/>
</dbReference>
<keyword evidence="9" id="KW-0378">Hydrolase</keyword>
<gene>
    <name evidence="11" type="ORF">SAMN05216421_3018</name>
</gene>
<comment type="function">
    <text evidence="9">Binds and transfers iron-sulfur (Fe-S) clusters to target apoproteins. Can hydrolyze ATP.</text>
</comment>
<evidence type="ECO:0000256" key="6">
    <source>
        <dbReference type="ARBA" id="ARBA00023004"/>
    </source>
</evidence>
<comment type="similarity">
    <text evidence="1">In the N-terminal section; belongs to the MIP18 family.</text>
</comment>
<dbReference type="InterPro" id="IPR000808">
    <property type="entry name" value="Mrp-like_CS"/>
</dbReference>
<keyword evidence="6 9" id="KW-0408">Iron</keyword>
<keyword evidence="5 9" id="KW-0067">ATP-binding</keyword>
<dbReference type="GO" id="GO:0051539">
    <property type="term" value="F:4 iron, 4 sulfur cluster binding"/>
    <property type="evidence" value="ECO:0007669"/>
    <property type="project" value="TreeGrafter"/>
</dbReference>
<comment type="similarity">
    <text evidence="8 9">Belongs to the Mrp/NBP35 ATP-binding proteins family.</text>
</comment>
<dbReference type="Pfam" id="PF10609">
    <property type="entry name" value="ParA"/>
    <property type="match status" value="1"/>
</dbReference>
<dbReference type="GO" id="GO:0016887">
    <property type="term" value="F:ATP hydrolysis activity"/>
    <property type="evidence" value="ECO:0007669"/>
    <property type="project" value="UniProtKB-UniRule"/>
</dbReference>
<dbReference type="GO" id="GO:0005524">
    <property type="term" value="F:ATP binding"/>
    <property type="evidence" value="ECO:0007669"/>
    <property type="project" value="UniProtKB-UniRule"/>
</dbReference>
<dbReference type="GO" id="GO:0046872">
    <property type="term" value="F:metal ion binding"/>
    <property type="evidence" value="ECO:0007669"/>
    <property type="project" value="UniProtKB-KW"/>
</dbReference>
<evidence type="ECO:0000256" key="9">
    <source>
        <dbReference type="HAMAP-Rule" id="MF_02040"/>
    </source>
</evidence>
<keyword evidence="4 9" id="KW-0547">Nucleotide-binding</keyword>